<feature type="transmembrane region" description="Helical" evidence="1">
    <location>
        <begin position="49"/>
        <end position="72"/>
    </location>
</feature>
<dbReference type="AlphaFoldDB" id="A0A1M6M156"/>
<keyword evidence="1" id="KW-1133">Transmembrane helix</keyword>
<dbReference type="Proteomes" id="UP000322917">
    <property type="component" value="Unassembled WGS sequence"/>
</dbReference>
<evidence type="ECO:0000256" key="1">
    <source>
        <dbReference type="SAM" id="Phobius"/>
    </source>
</evidence>
<evidence type="ECO:0000313" key="3">
    <source>
        <dbReference type="Proteomes" id="UP000322917"/>
    </source>
</evidence>
<keyword evidence="1" id="KW-0472">Membrane</keyword>
<keyword evidence="3" id="KW-1185">Reference proteome</keyword>
<dbReference type="EMBL" id="FQZD01000037">
    <property type="protein sequence ID" value="SHJ77178.1"/>
    <property type="molecule type" value="Genomic_DNA"/>
</dbReference>
<evidence type="ECO:0000313" key="2">
    <source>
        <dbReference type="EMBL" id="SHJ77178.1"/>
    </source>
</evidence>
<reference evidence="2 3" key="1">
    <citation type="submission" date="2016-11" db="EMBL/GenBank/DDBJ databases">
        <authorList>
            <person name="Varghese N."/>
            <person name="Submissions S."/>
        </authorList>
    </citation>
    <scope>NUCLEOTIDE SEQUENCE [LARGE SCALE GENOMIC DNA]</scope>
    <source>
        <strain evidence="2 3">DSM 15287</strain>
    </source>
</reference>
<sequence>MEIQAGHLAEKGTCYYTSTKQTVQKKEGTMFTLHHGFWIYFFTRKQAKVWQYVLGSMLPDYVYVGLIVALLYNRQIQWNELTNMDPTMMMSLLPLYPWVVKIDLFFHSVVIWGIGLALTFLPVLRHAQAFVIGWGTHVLIDSLTHAAHANFYLYPLSMAAVHSPVSYWEMQYFAREFKWVNYGLMSLAALYLIYQWWKTKRK</sequence>
<feature type="transmembrane region" description="Helical" evidence="1">
    <location>
        <begin position="104"/>
        <end position="124"/>
    </location>
</feature>
<organism evidence="2 3">
    <name type="scientific">Propionispora hippei DSM 15287</name>
    <dbReference type="NCBI Taxonomy" id="1123003"/>
    <lineage>
        <taxon>Bacteria</taxon>
        <taxon>Bacillati</taxon>
        <taxon>Bacillota</taxon>
        <taxon>Negativicutes</taxon>
        <taxon>Selenomonadales</taxon>
        <taxon>Sporomusaceae</taxon>
        <taxon>Propionispora</taxon>
    </lineage>
</organism>
<accession>A0A1M6M156</accession>
<keyword evidence="1" id="KW-0812">Transmembrane</keyword>
<proteinExistence type="predicted"/>
<gene>
    <name evidence="2" type="ORF">SAMN02745170_03289</name>
</gene>
<dbReference type="OrthoDB" id="2857442at2"/>
<name>A0A1M6M156_9FIRM</name>
<protein>
    <recommendedName>
        <fullName evidence="4">Zinc dependent phospholipase C</fullName>
    </recommendedName>
</protein>
<feature type="transmembrane region" description="Helical" evidence="1">
    <location>
        <begin position="179"/>
        <end position="197"/>
    </location>
</feature>
<evidence type="ECO:0008006" key="4">
    <source>
        <dbReference type="Google" id="ProtNLM"/>
    </source>
</evidence>